<feature type="compositionally biased region" description="Low complexity" evidence="3">
    <location>
        <begin position="24"/>
        <end position="34"/>
    </location>
</feature>
<dbReference type="PANTHER" id="PTHR16223">
    <property type="entry name" value="TRANSCRIPTION FACTOR BHLH83-RELATED"/>
    <property type="match status" value="1"/>
</dbReference>
<evidence type="ECO:0000256" key="3">
    <source>
        <dbReference type="SAM" id="MobiDB-lite"/>
    </source>
</evidence>
<feature type="region of interest" description="Disordered" evidence="3">
    <location>
        <begin position="17"/>
        <end position="49"/>
    </location>
</feature>
<feature type="region of interest" description="Disordered" evidence="3">
    <location>
        <begin position="219"/>
        <end position="274"/>
    </location>
</feature>
<comment type="caution">
    <text evidence="4">The sequence shown here is derived from an EMBL/GenBank/DDBJ whole genome shotgun (WGS) entry which is preliminary data.</text>
</comment>
<dbReference type="EMBL" id="BQKI01000005">
    <property type="protein sequence ID" value="GJM94922.1"/>
    <property type="molecule type" value="Genomic_DNA"/>
</dbReference>
<dbReference type="AlphaFoldDB" id="A0AAV5CA12"/>
<evidence type="ECO:0000313" key="4">
    <source>
        <dbReference type="EMBL" id="GJM94922.1"/>
    </source>
</evidence>
<accession>A0AAV5CA12</accession>
<keyword evidence="2" id="KW-0539">Nucleus</keyword>
<evidence type="ECO:0000256" key="1">
    <source>
        <dbReference type="ARBA" id="ARBA00004123"/>
    </source>
</evidence>
<feature type="region of interest" description="Disordered" evidence="3">
    <location>
        <begin position="163"/>
        <end position="188"/>
    </location>
</feature>
<evidence type="ECO:0000313" key="5">
    <source>
        <dbReference type="Proteomes" id="UP001054889"/>
    </source>
</evidence>
<feature type="compositionally biased region" description="Basic and acidic residues" evidence="3">
    <location>
        <begin position="179"/>
        <end position="188"/>
    </location>
</feature>
<gene>
    <name evidence="4" type="primary">ga11608</name>
    <name evidence="4" type="ORF">PR202_ga11608</name>
</gene>
<comment type="subcellular location">
    <subcellularLocation>
        <location evidence="1">Nucleus</location>
    </subcellularLocation>
</comment>
<reference evidence="4" key="2">
    <citation type="submission" date="2021-12" db="EMBL/GenBank/DDBJ databases">
        <title>Resequencing data analysis of finger millet.</title>
        <authorList>
            <person name="Hatakeyama M."/>
            <person name="Aluri S."/>
            <person name="Balachadran M.T."/>
            <person name="Sivarajan S.R."/>
            <person name="Poveda L."/>
            <person name="Shimizu-Inatsugi R."/>
            <person name="Schlapbach R."/>
            <person name="Sreeman S.M."/>
            <person name="Shimizu K.K."/>
        </authorList>
    </citation>
    <scope>NUCLEOTIDE SEQUENCE</scope>
</reference>
<dbReference type="GO" id="GO:0000981">
    <property type="term" value="F:DNA-binding transcription factor activity, RNA polymerase II-specific"/>
    <property type="evidence" value="ECO:0007669"/>
    <property type="project" value="TreeGrafter"/>
</dbReference>
<dbReference type="Proteomes" id="UP001054889">
    <property type="component" value="Unassembled WGS sequence"/>
</dbReference>
<evidence type="ECO:0000256" key="2">
    <source>
        <dbReference type="ARBA" id="ARBA00023242"/>
    </source>
</evidence>
<dbReference type="InterPro" id="IPR045843">
    <property type="entry name" value="IND-like"/>
</dbReference>
<organism evidence="4 5">
    <name type="scientific">Eleusine coracana subsp. coracana</name>
    <dbReference type="NCBI Taxonomy" id="191504"/>
    <lineage>
        <taxon>Eukaryota</taxon>
        <taxon>Viridiplantae</taxon>
        <taxon>Streptophyta</taxon>
        <taxon>Embryophyta</taxon>
        <taxon>Tracheophyta</taxon>
        <taxon>Spermatophyta</taxon>
        <taxon>Magnoliopsida</taxon>
        <taxon>Liliopsida</taxon>
        <taxon>Poales</taxon>
        <taxon>Poaceae</taxon>
        <taxon>PACMAD clade</taxon>
        <taxon>Chloridoideae</taxon>
        <taxon>Cynodonteae</taxon>
        <taxon>Eleusininae</taxon>
        <taxon>Eleusine</taxon>
    </lineage>
</organism>
<dbReference type="GO" id="GO:0005634">
    <property type="term" value="C:nucleus"/>
    <property type="evidence" value="ECO:0007669"/>
    <property type="project" value="UniProtKB-SubCell"/>
</dbReference>
<protein>
    <submittedName>
        <fullName evidence="4">Uncharacterized protein</fullName>
    </submittedName>
</protein>
<feature type="compositionally biased region" description="Low complexity" evidence="3">
    <location>
        <begin position="249"/>
        <end position="268"/>
    </location>
</feature>
<proteinExistence type="predicted"/>
<dbReference type="GO" id="GO:0000978">
    <property type="term" value="F:RNA polymerase II cis-regulatory region sequence-specific DNA binding"/>
    <property type="evidence" value="ECO:0007669"/>
    <property type="project" value="TreeGrafter"/>
</dbReference>
<sequence length="312" mass="32989">MHTGEFQSSLVQQMIWSGTGGGTNSTSSANITSSLKPCHEDQEASPNLPSLSSPSVLFSQQFPHTSSGGGLVGDHERFSATAAILSKGLENWGNQAAAASACMAGMKEETSSLPQASYNFYGSHLHGDHEMPAGGAKPQLSHMLLASSPRSCITTSLGSNMLDFSNSAPPEMRSHHHHSDNSSEVRKERLGDRITALHQIVSPFGKALSYPYMGHGNGTSMQNGPMGERNPGLFPEYPGQVSRNLLNHNNNAGAQAPEPAGQPDAQQGVNDETKKDLRSRGLCLVPVSCTSHFGGDNAADYWAPAPLGGILR</sequence>
<reference evidence="4" key="1">
    <citation type="journal article" date="2018" name="DNA Res.">
        <title>Multiple hybrid de novo genome assembly of finger millet, an orphan allotetraploid crop.</title>
        <authorList>
            <person name="Hatakeyama M."/>
            <person name="Aluri S."/>
            <person name="Balachadran M.T."/>
            <person name="Sivarajan S.R."/>
            <person name="Patrignani A."/>
            <person name="Gruter S."/>
            <person name="Poveda L."/>
            <person name="Shimizu-Inatsugi R."/>
            <person name="Baeten J."/>
            <person name="Francoijs K.J."/>
            <person name="Nataraja K.N."/>
            <person name="Reddy Y.A.N."/>
            <person name="Phadnis S."/>
            <person name="Ravikumar R.L."/>
            <person name="Schlapbach R."/>
            <person name="Sreeman S.M."/>
            <person name="Shimizu K.K."/>
        </authorList>
    </citation>
    <scope>NUCLEOTIDE SEQUENCE</scope>
</reference>
<dbReference type="PANTHER" id="PTHR16223:SF375">
    <property type="entry name" value="OS05G0228400 PROTEIN"/>
    <property type="match status" value="1"/>
</dbReference>
<keyword evidence="5" id="KW-1185">Reference proteome</keyword>
<name>A0AAV5CA12_ELECO</name>